<dbReference type="SUPFAM" id="SSF56059">
    <property type="entry name" value="Glutathione synthetase ATP-binding domain-like"/>
    <property type="match status" value="1"/>
</dbReference>
<dbReference type="KEGG" id="csg:Cylst_4181"/>
<gene>
    <name evidence="3" type="ORF">Cylst_4181</name>
</gene>
<dbReference type="RefSeq" id="WP_015209525.1">
    <property type="nucleotide sequence ID" value="NC_019757.1"/>
</dbReference>
<feature type="domain" description="ATP-grasp" evidence="2">
    <location>
        <begin position="134"/>
        <end position="312"/>
    </location>
</feature>
<dbReference type="GO" id="GO:0046872">
    <property type="term" value="F:metal ion binding"/>
    <property type="evidence" value="ECO:0007669"/>
    <property type="project" value="InterPro"/>
</dbReference>
<dbReference type="Proteomes" id="UP000010475">
    <property type="component" value="Chromosome"/>
</dbReference>
<dbReference type="InterPro" id="IPR011761">
    <property type="entry name" value="ATP-grasp"/>
</dbReference>
<name>K9X1C6_9NOST</name>
<dbReference type="HOGENOM" id="CLU_691914_0_0_3"/>
<dbReference type="EMBL" id="CP003642">
    <property type="protein sequence ID" value="AFZ26283.1"/>
    <property type="molecule type" value="Genomic_DNA"/>
</dbReference>
<evidence type="ECO:0000313" key="4">
    <source>
        <dbReference type="Proteomes" id="UP000010475"/>
    </source>
</evidence>
<accession>K9X1C6</accession>
<dbReference type="OrthoDB" id="9803907at2"/>
<dbReference type="STRING" id="56107.Cylst_4181"/>
<dbReference type="GO" id="GO:0005524">
    <property type="term" value="F:ATP binding"/>
    <property type="evidence" value="ECO:0007669"/>
    <property type="project" value="UniProtKB-UniRule"/>
</dbReference>
<sequence>MKTKQPAILIPDSCNNPLAYYVIRCLKEANSKFKINVIVSANQESNEKEWLVFYKYSAYIDQLFFSENLMNSVEYLDEVVQIIENKEIDIILPASEDGFKFVAKFRKKLSTFCKVIALPSNDALDTAFDKWKLHIFLKKNNIPTPETYLLKEIEQISKINWPVLIKPIDGSGGENIQKFDTLAPEIFQVILNHPSEVYIVQEYIHGYDMGCSVLCQDGQVLAYTIQQQLGLTEGFAPKIDKLKFVHDSAVIDIVTKTMNALKWSGVANLDLRYNSKTEEINIIEINPRFWQSLMGSLSVSVNFPYLLYLLSNGISFEYILYQEKYYAKFHRFIKDALNGSLEYSLSNTNIRYFLSDINALIYLLFYKIVKTRLFQKIINIFFDKLKNYKLLNDKRAPNFLKTKF</sequence>
<dbReference type="PROSITE" id="PS50975">
    <property type="entry name" value="ATP_GRASP"/>
    <property type="match status" value="1"/>
</dbReference>
<organism evidence="3 4">
    <name type="scientific">Cylindrospermum stagnale PCC 7417</name>
    <dbReference type="NCBI Taxonomy" id="56107"/>
    <lineage>
        <taxon>Bacteria</taxon>
        <taxon>Bacillati</taxon>
        <taxon>Cyanobacteriota</taxon>
        <taxon>Cyanophyceae</taxon>
        <taxon>Nostocales</taxon>
        <taxon>Nostocaceae</taxon>
        <taxon>Cylindrospermum</taxon>
    </lineage>
</organism>
<keyword evidence="1" id="KW-0067">ATP-binding</keyword>
<keyword evidence="4" id="KW-1185">Reference proteome</keyword>
<dbReference type="Gene3D" id="3.30.470.20">
    <property type="entry name" value="ATP-grasp fold, B domain"/>
    <property type="match status" value="1"/>
</dbReference>
<dbReference type="Gene3D" id="3.30.1490.20">
    <property type="entry name" value="ATP-grasp fold, A domain"/>
    <property type="match status" value="1"/>
</dbReference>
<dbReference type="eggNOG" id="COG2232">
    <property type="taxonomic scope" value="Bacteria"/>
</dbReference>
<proteinExistence type="predicted"/>
<reference evidence="3 4" key="1">
    <citation type="submission" date="2012-06" db="EMBL/GenBank/DDBJ databases">
        <title>Finished chromosome of genome of Cylindrospermum stagnale PCC 7417.</title>
        <authorList>
            <consortium name="US DOE Joint Genome Institute"/>
            <person name="Gugger M."/>
            <person name="Coursin T."/>
            <person name="Rippka R."/>
            <person name="Tandeau De Marsac N."/>
            <person name="Huntemann M."/>
            <person name="Wei C.-L."/>
            <person name="Han J."/>
            <person name="Detter J.C."/>
            <person name="Han C."/>
            <person name="Tapia R."/>
            <person name="Chen A."/>
            <person name="Kyrpides N."/>
            <person name="Mavromatis K."/>
            <person name="Markowitz V."/>
            <person name="Szeto E."/>
            <person name="Ivanova N."/>
            <person name="Pagani I."/>
            <person name="Pati A."/>
            <person name="Goodwin L."/>
            <person name="Nordberg H.P."/>
            <person name="Cantor M.N."/>
            <person name="Hua S.X."/>
            <person name="Woyke T."/>
            <person name="Kerfeld C.A."/>
        </authorList>
    </citation>
    <scope>NUCLEOTIDE SEQUENCE [LARGE SCALE GENOMIC DNA]</scope>
    <source>
        <strain evidence="3 4">PCC 7417</strain>
    </source>
</reference>
<dbReference type="InterPro" id="IPR003806">
    <property type="entry name" value="ATP-grasp_PylC-type"/>
</dbReference>
<dbReference type="InterPro" id="IPR013815">
    <property type="entry name" value="ATP_grasp_subdomain_1"/>
</dbReference>
<dbReference type="Pfam" id="PF02655">
    <property type="entry name" value="ATP-grasp_3"/>
    <property type="match status" value="1"/>
</dbReference>
<protein>
    <submittedName>
        <fullName evidence="3">Putative ATP-utilizing enzyme (ATP-grasp superfamily)</fullName>
    </submittedName>
</protein>
<evidence type="ECO:0000259" key="2">
    <source>
        <dbReference type="PROSITE" id="PS50975"/>
    </source>
</evidence>
<keyword evidence="1" id="KW-0547">Nucleotide-binding</keyword>
<evidence type="ECO:0000256" key="1">
    <source>
        <dbReference type="PROSITE-ProRule" id="PRU00409"/>
    </source>
</evidence>
<dbReference type="AlphaFoldDB" id="K9X1C6"/>
<evidence type="ECO:0000313" key="3">
    <source>
        <dbReference type="EMBL" id="AFZ26283.1"/>
    </source>
</evidence>